<gene>
    <name evidence="6" type="ORF">JDV75_07660</name>
</gene>
<dbReference type="InterPro" id="IPR044946">
    <property type="entry name" value="Restrct_endonuc_typeI_TRD_sf"/>
</dbReference>
<reference evidence="6" key="1">
    <citation type="submission" date="2020-12" db="EMBL/GenBank/DDBJ databases">
        <title>Genome public.</title>
        <authorList>
            <person name="Sun Q."/>
        </authorList>
    </citation>
    <scope>NUCLEOTIDE SEQUENCE</scope>
    <source>
        <strain evidence="6">CCM 8863</strain>
    </source>
</reference>
<keyword evidence="2" id="KW-0680">Restriction system</keyword>
<dbReference type="PANTHER" id="PTHR43140:SF1">
    <property type="entry name" value="TYPE I RESTRICTION ENZYME ECOKI SPECIFICITY SUBUNIT"/>
    <property type="match status" value="1"/>
</dbReference>
<dbReference type="SUPFAM" id="SSF116734">
    <property type="entry name" value="DNA methylase specificity domain"/>
    <property type="match status" value="2"/>
</dbReference>
<keyword evidence="6" id="KW-0540">Nuclease</keyword>
<dbReference type="AlphaFoldDB" id="A0A934HZ64"/>
<evidence type="ECO:0000256" key="2">
    <source>
        <dbReference type="ARBA" id="ARBA00022747"/>
    </source>
</evidence>
<dbReference type="Gene3D" id="3.90.220.20">
    <property type="entry name" value="DNA methylase specificity domains"/>
    <property type="match status" value="2"/>
</dbReference>
<dbReference type="GO" id="GO:0009307">
    <property type="term" value="P:DNA restriction-modification system"/>
    <property type="evidence" value="ECO:0007669"/>
    <property type="project" value="UniProtKB-KW"/>
</dbReference>
<dbReference type="RefSeq" id="WP_198738667.1">
    <property type="nucleotide sequence ID" value="NZ_JAEIOS010000012.1"/>
</dbReference>
<dbReference type="InterPro" id="IPR000055">
    <property type="entry name" value="Restrct_endonuc_typeI_TRD"/>
</dbReference>
<keyword evidence="7" id="KW-1185">Reference proteome</keyword>
<keyword evidence="3" id="KW-0238">DNA-binding</keyword>
<proteinExistence type="inferred from homology"/>
<dbReference type="EMBL" id="JAEIOS010000012">
    <property type="protein sequence ID" value="MBI8989638.1"/>
    <property type="molecule type" value="Genomic_DNA"/>
</dbReference>
<feature type="domain" description="Type I restriction modification DNA specificity" evidence="5">
    <location>
        <begin position="100"/>
        <end position="184"/>
    </location>
</feature>
<evidence type="ECO:0000259" key="5">
    <source>
        <dbReference type="Pfam" id="PF01420"/>
    </source>
</evidence>
<dbReference type="GO" id="GO:0003677">
    <property type="term" value="F:DNA binding"/>
    <property type="evidence" value="ECO:0007669"/>
    <property type="project" value="UniProtKB-KW"/>
</dbReference>
<keyword evidence="6" id="KW-0255">Endonuclease</keyword>
<keyword evidence="6" id="KW-0378">Hydrolase</keyword>
<evidence type="ECO:0000313" key="6">
    <source>
        <dbReference type="EMBL" id="MBI8989638.1"/>
    </source>
</evidence>
<dbReference type="Proteomes" id="UP000645966">
    <property type="component" value="Unassembled WGS sequence"/>
</dbReference>
<evidence type="ECO:0000313" key="7">
    <source>
        <dbReference type="Proteomes" id="UP000645966"/>
    </source>
</evidence>
<sequence>MTISPSKFPTRWETVPFGAVHSFNKGISITKGELVDSGIRIINYGQIHAKNNLGVTTTPELIRYAPAGFDLGGVRPLKQGDLVFADTSEDRIGVGAFLRFDRDEEVYPGYHTLVARPHDRFRHKYFSYLYLSDAWRDQIQRSAMGVKVFSINQPLIKQAVILVPPRTLQQRIVRFLDAETAKIDHLIAKQRQLFALLDLRNEARWHAAFVEFTPVKTRPLKRLLVKQYRPVLKGSGVVTAFRDGEVTLRSNRREEGFTFSETEAGYQGVAAGDLVFHGLDGFAGAVGISDSDGQSTPVYHVCRPRDSEDDLRFIAYSLRYLGHSGFLATQASSVRQRAVDFRNWQTFGQIPLSLPEGKEQQRIVAELDASAAALADAKATIERAVGLLQERRSALITAAVTGQIEV</sequence>
<dbReference type="Pfam" id="PF01420">
    <property type="entry name" value="Methylase_S"/>
    <property type="match status" value="1"/>
</dbReference>
<evidence type="ECO:0000256" key="3">
    <source>
        <dbReference type="ARBA" id="ARBA00023125"/>
    </source>
</evidence>
<dbReference type="GO" id="GO:0004519">
    <property type="term" value="F:endonuclease activity"/>
    <property type="evidence" value="ECO:0007669"/>
    <property type="project" value="UniProtKB-KW"/>
</dbReference>
<dbReference type="PANTHER" id="PTHR43140">
    <property type="entry name" value="TYPE-1 RESTRICTION ENZYME ECOKI SPECIFICITY PROTEIN"/>
    <property type="match status" value="1"/>
</dbReference>
<dbReference type="InterPro" id="IPR051212">
    <property type="entry name" value="Type-I_RE_S_subunit"/>
</dbReference>
<evidence type="ECO:0000256" key="1">
    <source>
        <dbReference type="ARBA" id="ARBA00010923"/>
    </source>
</evidence>
<protein>
    <submittedName>
        <fullName evidence="6">Restriction endonuclease subunit S</fullName>
    </submittedName>
</protein>
<comment type="caution">
    <text evidence="6">The sequence shown here is derived from an EMBL/GenBank/DDBJ whole genome shotgun (WGS) entry which is preliminary data.</text>
</comment>
<comment type="subunit">
    <text evidence="4">The methyltransferase is composed of M and S polypeptides.</text>
</comment>
<name>A0A934HZ64_9CORY</name>
<accession>A0A934HZ64</accession>
<organism evidence="6 7">
    <name type="scientific">Corynebacterium meridianum</name>
    <dbReference type="NCBI Taxonomy" id="2765363"/>
    <lineage>
        <taxon>Bacteria</taxon>
        <taxon>Bacillati</taxon>
        <taxon>Actinomycetota</taxon>
        <taxon>Actinomycetes</taxon>
        <taxon>Mycobacteriales</taxon>
        <taxon>Corynebacteriaceae</taxon>
        <taxon>Corynebacterium</taxon>
    </lineage>
</organism>
<evidence type="ECO:0000256" key="4">
    <source>
        <dbReference type="ARBA" id="ARBA00038652"/>
    </source>
</evidence>
<comment type="similarity">
    <text evidence="1">Belongs to the type-I restriction system S methylase family.</text>
</comment>